<dbReference type="PANTHER" id="PTHR28384:SF1">
    <property type="entry name" value="PROGRESSIVE ANKYLOSIS PROTEIN HOMOLOG"/>
    <property type="match status" value="1"/>
</dbReference>
<evidence type="ECO:0000313" key="9">
    <source>
        <dbReference type="Proteomes" id="UP001221898"/>
    </source>
</evidence>
<keyword evidence="4 7" id="KW-0812">Transmembrane</keyword>
<accession>A0AAD7X3G2</accession>
<dbReference type="EMBL" id="JAINUG010000001">
    <property type="protein sequence ID" value="KAJ8418678.1"/>
    <property type="molecule type" value="Genomic_DNA"/>
</dbReference>
<keyword evidence="6 7" id="KW-0472">Membrane</keyword>
<keyword evidence="5 7" id="KW-1133">Transmembrane helix</keyword>
<evidence type="ECO:0000256" key="7">
    <source>
        <dbReference type="SAM" id="Phobius"/>
    </source>
</evidence>
<feature type="transmembrane region" description="Helical" evidence="7">
    <location>
        <begin position="58"/>
        <end position="83"/>
    </location>
</feature>
<dbReference type="GO" id="GO:0035435">
    <property type="term" value="P:phosphate ion transmembrane transport"/>
    <property type="evidence" value="ECO:0007669"/>
    <property type="project" value="InterPro"/>
</dbReference>
<comment type="similarity">
    <text evidence="2">Belongs to the ANKH family.</text>
</comment>
<dbReference type="GO" id="GO:0005315">
    <property type="term" value="F:phosphate transmembrane transporter activity"/>
    <property type="evidence" value="ECO:0007669"/>
    <property type="project" value="InterPro"/>
</dbReference>
<gene>
    <name evidence="8" type="ORF">AAFF_G00001770</name>
</gene>
<organism evidence="8 9">
    <name type="scientific">Aldrovandia affinis</name>
    <dbReference type="NCBI Taxonomy" id="143900"/>
    <lineage>
        <taxon>Eukaryota</taxon>
        <taxon>Metazoa</taxon>
        <taxon>Chordata</taxon>
        <taxon>Craniata</taxon>
        <taxon>Vertebrata</taxon>
        <taxon>Euteleostomi</taxon>
        <taxon>Actinopterygii</taxon>
        <taxon>Neopterygii</taxon>
        <taxon>Teleostei</taxon>
        <taxon>Notacanthiformes</taxon>
        <taxon>Halosauridae</taxon>
        <taxon>Aldrovandia</taxon>
    </lineage>
</organism>
<dbReference type="AlphaFoldDB" id="A0AAD7X3G2"/>
<comment type="caution">
    <text evidence="8">The sequence shown here is derived from an EMBL/GenBank/DDBJ whole genome shotgun (WGS) entry which is preliminary data.</text>
</comment>
<keyword evidence="9" id="KW-1185">Reference proteome</keyword>
<dbReference type="InterPro" id="IPR009887">
    <property type="entry name" value="ANKH"/>
</dbReference>
<name>A0AAD7X3G2_9TELE</name>
<evidence type="ECO:0000313" key="8">
    <source>
        <dbReference type="EMBL" id="KAJ8418678.1"/>
    </source>
</evidence>
<feature type="transmembrane region" description="Helical" evidence="7">
    <location>
        <begin position="28"/>
        <end position="52"/>
    </location>
</feature>
<evidence type="ECO:0000256" key="4">
    <source>
        <dbReference type="ARBA" id="ARBA00022692"/>
    </source>
</evidence>
<sequence>MTWLIFPLGVVSGRAYVTGWLMSQKKSFFLIPSAVLRLIVLISTLMVLPYFGVHGGTLGVGALLAGYLGECIMVLVVACYCYISQKQKKNKKMDESAALDWKDPLLMDKVGS</sequence>
<protein>
    <submittedName>
        <fullName evidence="8">Uncharacterized protein</fullName>
    </submittedName>
</protein>
<evidence type="ECO:0000256" key="5">
    <source>
        <dbReference type="ARBA" id="ARBA00022989"/>
    </source>
</evidence>
<evidence type="ECO:0000256" key="3">
    <source>
        <dbReference type="ARBA" id="ARBA00022448"/>
    </source>
</evidence>
<keyword evidence="3" id="KW-0813">Transport</keyword>
<evidence type="ECO:0000256" key="1">
    <source>
        <dbReference type="ARBA" id="ARBA00004141"/>
    </source>
</evidence>
<dbReference type="PANTHER" id="PTHR28384">
    <property type="entry name" value="PROGRESSIVE ANKYLOSIS PROTEIN HOMOLOG"/>
    <property type="match status" value="1"/>
</dbReference>
<evidence type="ECO:0000256" key="6">
    <source>
        <dbReference type="ARBA" id="ARBA00023136"/>
    </source>
</evidence>
<comment type="subcellular location">
    <subcellularLocation>
        <location evidence="1">Membrane</location>
        <topology evidence="1">Multi-pass membrane protein</topology>
    </subcellularLocation>
</comment>
<proteinExistence type="inferred from homology"/>
<dbReference type="GO" id="GO:0005886">
    <property type="term" value="C:plasma membrane"/>
    <property type="evidence" value="ECO:0007669"/>
    <property type="project" value="TreeGrafter"/>
</dbReference>
<dbReference type="GO" id="GO:0030504">
    <property type="term" value="F:inorganic diphosphate transmembrane transporter activity"/>
    <property type="evidence" value="ECO:0007669"/>
    <property type="project" value="TreeGrafter"/>
</dbReference>
<reference evidence="8" key="1">
    <citation type="journal article" date="2023" name="Science">
        <title>Genome structures resolve the early diversification of teleost fishes.</title>
        <authorList>
            <person name="Parey E."/>
            <person name="Louis A."/>
            <person name="Montfort J."/>
            <person name="Bouchez O."/>
            <person name="Roques C."/>
            <person name="Iampietro C."/>
            <person name="Lluch J."/>
            <person name="Castinel A."/>
            <person name="Donnadieu C."/>
            <person name="Desvignes T."/>
            <person name="Floi Bucao C."/>
            <person name="Jouanno E."/>
            <person name="Wen M."/>
            <person name="Mejri S."/>
            <person name="Dirks R."/>
            <person name="Jansen H."/>
            <person name="Henkel C."/>
            <person name="Chen W.J."/>
            <person name="Zahm M."/>
            <person name="Cabau C."/>
            <person name="Klopp C."/>
            <person name="Thompson A.W."/>
            <person name="Robinson-Rechavi M."/>
            <person name="Braasch I."/>
            <person name="Lecointre G."/>
            <person name="Bobe J."/>
            <person name="Postlethwait J.H."/>
            <person name="Berthelot C."/>
            <person name="Roest Crollius H."/>
            <person name="Guiguen Y."/>
        </authorList>
    </citation>
    <scope>NUCLEOTIDE SEQUENCE</scope>
    <source>
        <strain evidence="8">NC1722</strain>
    </source>
</reference>
<dbReference type="Proteomes" id="UP001221898">
    <property type="component" value="Unassembled WGS sequence"/>
</dbReference>
<evidence type="ECO:0000256" key="2">
    <source>
        <dbReference type="ARBA" id="ARBA00007509"/>
    </source>
</evidence>